<protein>
    <recommendedName>
        <fullName evidence="1">Phosphatidylglycerol/phosphatidylinositol transfer protein</fullName>
    </recommendedName>
</protein>
<dbReference type="AlphaFoldDB" id="A0A1X2IGP9"/>
<name>A0A1X2IGP9_9FUNG</name>
<organism evidence="3 4">
    <name type="scientific">Absidia repens</name>
    <dbReference type="NCBI Taxonomy" id="90262"/>
    <lineage>
        <taxon>Eukaryota</taxon>
        <taxon>Fungi</taxon>
        <taxon>Fungi incertae sedis</taxon>
        <taxon>Mucoromycota</taxon>
        <taxon>Mucoromycotina</taxon>
        <taxon>Mucoromycetes</taxon>
        <taxon>Mucorales</taxon>
        <taxon>Cunninghamellaceae</taxon>
        <taxon>Absidia</taxon>
    </lineage>
</organism>
<accession>A0A1X2IGP9</accession>
<proteinExistence type="predicted"/>
<dbReference type="InterPro" id="IPR014756">
    <property type="entry name" value="Ig_E-set"/>
</dbReference>
<dbReference type="STRING" id="90262.A0A1X2IGP9"/>
<keyword evidence="4" id="KW-1185">Reference proteome</keyword>
<feature type="domain" description="MD-2-related lipid-recognition" evidence="2">
    <location>
        <begin position="7"/>
        <end position="84"/>
    </location>
</feature>
<dbReference type="EMBL" id="MCGE01000011">
    <property type="protein sequence ID" value="ORZ16213.1"/>
    <property type="molecule type" value="Genomic_DNA"/>
</dbReference>
<dbReference type="OrthoDB" id="6409159at2759"/>
<evidence type="ECO:0000313" key="3">
    <source>
        <dbReference type="EMBL" id="ORZ16213.1"/>
    </source>
</evidence>
<comment type="caution">
    <text evidence="3">The sequence shown here is derived from an EMBL/GenBank/DDBJ whole genome shotgun (WGS) entry which is preliminary data.</text>
</comment>
<evidence type="ECO:0000259" key="2">
    <source>
        <dbReference type="Pfam" id="PF02221"/>
    </source>
</evidence>
<feature type="non-terminal residue" evidence="3">
    <location>
        <position position="1"/>
    </location>
</feature>
<dbReference type="Proteomes" id="UP000193560">
    <property type="component" value="Unassembled WGS sequence"/>
</dbReference>
<dbReference type="Pfam" id="PF02221">
    <property type="entry name" value="E1_DerP2_DerF2"/>
    <property type="match status" value="1"/>
</dbReference>
<reference evidence="3 4" key="1">
    <citation type="submission" date="2016-07" db="EMBL/GenBank/DDBJ databases">
        <title>Pervasive Adenine N6-methylation of Active Genes in Fungi.</title>
        <authorList>
            <consortium name="DOE Joint Genome Institute"/>
            <person name="Mondo S.J."/>
            <person name="Dannebaum R.O."/>
            <person name="Kuo R.C."/>
            <person name="Labutti K."/>
            <person name="Haridas S."/>
            <person name="Kuo A."/>
            <person name="Salamov A."/>
            <person name="Ahrendt S.R."/>
            <person name="Lipzen A."/>
            <person name="Sullivan W."/>
            <person name="Andreopoulos W.B."/>
            <person name="Clum A."/>
            <person name="Lindquist E."/>
            <person name="Daum C."/>
            <person name="Ramamoorthy G.K."/>
            <person name="Gryganskyi A."/>
            <person name="Culley D."/>
            <person name="Magnuson J.K."/>
            <person name="James T.Y."/>
            <person name="O'Malley M.A."/>
            <person name="Stajich J.E."/>
            <person name="Spatafora J.W."/>
            <person name="Visel A."/>
            <person name="Grigoriev I.V."/>
        </authorList>
    </citation>
    <scope>NUCLEOTIDE SEQUENCE [LARGE SCALE GENOMIC DNA]</scope>
    <source>
        <strain evidence="3 4">NRRL 1336</strain>
    </source>
</reference>
<gene>
    <name evidence="3" type="ORF">BCR42DRAFT_465511</name>
</gene>
<evidence type="ECO:0000256" key="1">
    <source>
        <dbReference type="ARBA" id="ARBA00016056"/>
    </source>
</evidence>
<dbReference type="InterPro" id="IPR003172">
    <property type="entry name" value="ML_dom"/>
</dbReference>
<sequence length="87" mass="9602">ISVGSYQFSPNLLIKGEELHIEASGTINEAIYAGAYVNLKVKYGIFTVANKTIDLCEKITLIKKECPLKKGSFHISEVVDVPTSMRK</sequence>
<evidence type="ECO:0000313" key="4">
    <source>
        <dbReference type="Proteomes" id="UP000193560"/>
    </source>
</evidence>
<dbReference type="SUPFAM" id="SSF81296">
    <property type="entry name" value="E set domains"/>
    <property type="match status" value="1"/>
</dbReference>